<dbReference type="AlphaFoldDB" id="X1Q0R4"/>
<feature type="region of interest" description="Disordered" evidence="1">
    <location>
        <begin position="1"/>
        <end position="32"/>
    </location>
</feature>
<proteinExistence type="predicted"/>
<gene>
    <name evidence="2" type="ORF">S06H3_64725</name>
</gene>
<comment type="caution">
    <text evidence="2">The sequence shown here is derived from an EMBL/GenBank/DDBJ whole genome shotgun (WGS) entry which is preliminary data.</text>
</comment>
<evidence type="ECO:0000313" key="2">
    <source>
        <dbReference type="EMBL" id="GAI62127.1"/>
    </source>
</evidence>
<dbReference type="EMBL" id="BARV01043325">
    <property type="protein sequence ID" value="GAI62127.1"/>
    <property type="molecule type" value="Genomic_DNA"/>
</dbReference>
<reference evidence="2" key="1">
    <citation type="journal article" date="2014" name="Front. Microbiol.">
        <title>High frequency of phylogenetically diverse reductive dehalogenase-homologous genes in deep subseafloor sedimentary metagenomes.</title>
        <authorList>
            <person name="Kawai M."/>
            <person name="Futagami T."/>
            <person name="Toyoda A."/>
            <person name="Takaki Y."/>
            <person name="Nishi S."/>
            <person name="Hori S."/>
            <person name="Arai W."/>
            <person name="Tsubouchi T."/>
            <person name="Morono Y."/>
            <person name="Uchiyama I."/>
            <person name="Ito T."/>
            <person name="Fujiyama A."/>
            <person name="Inagaki F."/>
            <person name="Takami H."/>
        </authorList>
    </citation>
    <scope>NUCLEOTIDE SEQUENCE</scope>
    <source>
        <strain evidence="2">Expedition CK06-06</strain>
    </source>
</reference>
<feature type="non-terminal residue" evidence="2">
    <location>
        <position position="32"/>
    </location>
</feature>
<feature type="compositionally biased region" description="Basic and acidic residues" evidence="1">
    <location>
        <begin position="21"/>
        <end position="32"/>
    </location>
</feature>
<sequence length="32" mass="3642">MIASHSVKGIHHPIGYSPGYTKEEKIEKRGYK</sequence>
<accession>X1Q0R4</accession>
<protein>
    <submittedName>
        <fullName evidence="2">Uncharacterized protein</fullName>
    </submittedName>
</protein>
<organism evidence="2">
    <name type="scientific">marine sediment metagenome</name>
    <dbReference type="NCBI Taxonomy" id="412755"/>
    <lineage>
        <taxon>unclassified sequences</taxon>
        <taxon>metagenomes</taxon>
        <taxon>ecological metagenomes</taxon>
    </lineage>
</organism>
<name>X1Q0R4_9ZZZZ</name>
<evidence type="ECO:0000256" key="1">
    <source>
        <dbReference type="SAM" id="MobiDB-lite"/>
    </source>
</evidence>